<dbReference type="EMBL" id="FOVK01000020">
    <property type="protein sequence ID" value="SFO14364.1"/>
    <property type="molecule type" value="Genomic_DNA"/>
</dbReference>
<evidence type="ECO:0000313" key="2">
    <source>
        <dbReference type="EMBL" id="SFO14364.1"/>
    </source>
</evidence>
<organism evidence="2 3">
    <name type="scientific">Proteiniclasticum ruminis</name>
    <dbReference type="NCBI Taxonomy" id="398199"/>
    <lineage>
        <taxon>Bacteria</taxon>
        <taxon>Bacillati</taxon>
        <taxon>Bacillota</taxon>
        <taxon>Clostridia</taxon>
        <taxon>Eubacteriales</taxon>
        <taxon>Clostridiaceae</taxon>
        <taxon>Proteiniclasticum</taxon>
    </lineage>
</organism>
<keyword evidence="3" id="KW-1185">Reference proteome</keyword>
<dbReference type="RefSeq" id="WP_074913164.1">
    <property type="nucleotide sequence ID" value="NZ_FOVK01000020.1"/>
</dbReference>
<name>A0A1I5ES73_9CLOT</name>
<reference evidence="2 3" key="1">
    <citation type="submission" date="2016-10" db="EMBL/GenBank/DDBJ databases">
        <authorList>
            <person name="de Groot N.N."/>
        </authorList>
    </citation>
    <scope>NUCLEOTIDE SEQUENCE [LARGE SCALE GENOMIC DNA]</scope>
    <source>
        <strain evidence="2 3">ML2</strain>
    </source>
</reference>
<evidence type="ECO:0000313" key="3">
    <source>
        <dbReference type="Proteomes" id="UP000181899"/>
    </source>
</evidence>
<dbReference type="AlphaFoldDB" id="A0A1I5ES73"/>
<proteinExistence type="predicted"/>
<evidence type="ECO:0000256" key="1">
    <source>
        <dbReference type="SAM" id="Phobius"/>
    </source>
</evidence>
<sequence>MRKKIEYALMLLIIAGVTYWILSGITLKTDVKENVSVQIYEKDKYAKDSTIYIDGIVHKYLFSKEQYFTGKFNLENFDKQTSNVWIQWSKDKDIKMQTISSPTSSNLRIGYWMLIDKDMRSFVFTYDDGKIAATSQELMESYKDISRNYN</sequence>
<keyword evidence="1" id="KW-0472">Membrane</keyword>
<keyword evidence="1" id="KW-0812">Transmembrane</keyword>
<feature type="transmembrane region" description="Helical" evidence="1">
    <location>
        <begin position="7"/>
        <end position="27"/>
    </location>
</feature>
<dbReference type="Proteomes" id="UP000181899">
    <property type="component" value="Unassembled WGS sequence"/>
</dbReference>
<gene>
    <name evidence="2" type="ORF">SAMN04488695_12016</name>
</gene>
<keyword evidence="1" id="KW-1133">Transmembrane helix</keyword>
<protein>
    <submittedName>
        <fullName evidence="2">Uncharacterized protein</fullName>
    </submittedName>
</protein>
<accession>A0A1I5ES73</accession>